<accession>A0AAN7BUD6</accession>
<protein>
    <submittedName>
        <fullName evidence="2">Uncharacterized protein</fullName>
    </submittedName>
</protein>
<name>A0AAN7BUD6_9PEZI</name>
<feature type="compositionally biased region" description="Low complexity" evidence="1">
    <location>
        <begin position="13"/>
        <end position="69"/>
    </location>
</feature>
<reference evidence="2" key="1">
    <citation type="journal article" date="2023" name="Mol. Phylogenet. Evol.">
        <title>Genome-scale phylogeny and comparative genomics of the fungal order Sordariales.</title>
        <authorList>
            <person name="Hensen N."/>
            <person name="Bonometti L."/>
            <person name="Westerberg I."/>
            <person name="Brannstrom I.O."/>
            <person name="Guillou S."/>
            <person name="Cros-Aarteil S."/>
            <person name="Calhoun S."/>
            <person name="Haridas S."/>
            <person name="Kuo A."/>
            <person name="Mondo S."/>
            <person name="Pangilinan J."/>
            <person name="Riley R."/>
            <person name="LaButti K."/>
            <person name="Andreopoulos B."/>
            <person name="Lipzen A."/>
            <person name="Chen C."/>
            <person name="Yan M."/>
            <person name="Daum C."/>
            <person name="Ng V."/>
            <person name="Clum A."/>
            <person name="Steindorff A."/>
            <person name="Ohm R.A."/>
            <person name="Martin F."/>
            <person name="Silar P."/>
            <person name="Natvig D.O."/>
            <person name="Lalanne C."/>
            <person name="Gautier V."/>
            <person name="Ament-Velasquez S.L."/>
            <person name="Kruys A."/>
            <person name="Hutchinson M.I."/>
            <person name="Powell A.J."/>
            <person name="Barry K."/>
            <person name="Miller A.N."/>
            <person name="Grigoriev I.V."/>
            <person name="Debuchy R."/>
            <person name="Gladieux P."/>
            <person name="Hiltunen Thoren M."/>
            <person name="Johannesson H."/>
        </authorList>
    </citation>
    <scope>NUCLEOTIDE SEQUENCE</scope>
    <source>
        <strain evidence="2">CBS 990.96</strain>
    </source>
</reference>
<comment type="caution">
    <text evidence="2">The sequence shown here is derived from an EMBL/GenBank/DDBJ whole genome shotgun (WGS) entry which is preliminary data.</text>
</comment>
<dbReference type="AlphaFoldDB" id="A0AAN7BUD6"/>
<evidence type="ECO:0000256" key="1">
    <source>
        <dbReference type="SAM" id="MobiDB-lite"/>
    </source>
</evidence>
<evidence type="ECO:0000313" key="2">
    <source>
        <dbReference type="EMBL" id="KAK4229754.1"/>
    </source>
</evidence>
<feature type="region of interest" description="Disordered" evidence="1">
    <location>
        <begin position="1"/>
        <end position="96"/>
    </location>
</feature>
<proteinExistence type="predicted"/>
<evidence type="ECO:0000313" key="3">
    <source>
        <dbReference type="Proteomes" id="UP001301958"/>
    </source>
</evidence>
<dbReference type="EMBL" id="MU865305">
    <property type="protein sequence ID" value="KAK4229754.1"/>
    <property type="molecule type" value="Genomic_DNA"/>
</dbReference>
<dbReference type="Proteomes" id="UP001301958">
    <property type="component" value="Unassembled WGS sequence"/>
</dbReference>
<sequence>MPSIRSIFGPLLSGSSSKKGKATTADAATQANTDSPPSSSFSSSSTPDSPTIAAGSSSSRPDTPTPTYSVQNPRQQPLKRPIYGYPPRVVSSRPGPPTLFKHARSNDPVLLRNHDEWANWRQLAEAQATLCGINVQGESILTRPKQATLFEFYPWLVTDFLMNEKERAKVRTLHNSGTMNEWTEWIPNRAMEEYAEEKALTPVQKDTWTMKKKMDKERLEKYTKGLWAYNEWKGWVRRTVSSEILKEVGDMEGQDVRLVLREVERVLARMNVESSVRQMRREKEDGLCDVGSDIDI</sequence>
<keyword evidence="3" id="KW-1185">Reference proteome</keyword>
<gene>
    <name evidence="2" type="ORF">QBC38DRAFT_84998</name>
</gene>
<reference evidence="2" key="2">
    <citation type="submission" date="2023-05" db="EMBL/GenBank/DDBJ databases">
        <authorList>
            <consortium name="Lawrence Berkeley National Laboratory"/>
            <person name="Steindorff A."/>
            <person name="Hensen N."/>
            <person name="Bonometti L."/>
            <person name="Westerberg I."/>
            <person name="Brannstrom I.O."/>
            <person name="Guillou S."/>
            <person name="Cros-Aarteil S."/>
            <person name="Calhoun S."/>
            <person name="Haridas S."/>
            <person name="Kuo A."/>
            <person name="Mondo S."/>
            <person name="Pangilinan J."/>
            <person name="Riley R."/>
            <person name="Labutti K."/>
            <person name="Andreopoulos B."/>
            <person name="Lipzen A."/>
            <person name="Chen C."/>
            <person name="Yanf M."/>
            <person name="Daum C."/>
            <person name="Ng V."/>
            <person name="Clum A."/>
            <person name="Ohm R."/>
            <person name="Martin F."/>
            <person name="Silar P."/>
            <person name="Natvig D."/>
            <person name="Lalanne C."/>
            <person name="Gautier V."/>
            <person name="Ament-Velasquez S.L."/>
            <person name="Kruys A."/>
            <person name="Hutchinson M.I."/>
            <person name="Powell A.J."/>
            <person name="Barry K."/>
            <person name="Miller A.N."/>
            <person name="Grigoriev I.V."/>
            <person name="Debuchy R."/>
            <person name="Gladieux P."/>
            <person name="Thoren M.H."/>
            <person name="Johannesson H."/>
        </authorList>
    </citation>
    <scope>NUCLEOTIDE SEQUENCE</scope>
    <source>
        <strain evidence="2">CBS 990.96</strain>
    </source>
</reference>
<organism evidence="2 3">
    <name type="scientific">Podospora fimiseda</name>
    <dbReference type="NCBI Taxonomy" id="252190"/>
    <lineage>
        <taxon>Eukaryota</taxon>
        <taxon>Fungi</taxon>
        <taxon>Dikarya</taxon>
        <taxon>Ascomycota</taxon>
        <taxon>Pezizomycotina</taxon>
        <taxon>Sordariomycetes</taxon>
        <taxon>Sordariomycetidae</taxon>
        <taxon>Sordariales</taxon>
        <taxon>Podosporaceae</taxon>
        <taxon>Podospora</taxon>
    </lineage>
</organism>